<evidence type="ECO:0000313" key="3">
    <source>
        <dbReference type="Proteomes" id="UP000182345"/>
    </source>
</evidence>
<protein>
    <recommendedName>
        <fullName evidence="1">Nudix hydrolase domain-containing protein</fullName>
    </recommendedName>
</protein>
<evidence type="ECO:0000313" key="2">
    <source>
        <dbReference type="EMBL" id="OIN91514.1"/>
    </source>
</evidence>
<dbReference type="SUPFAM" id="SSF55811">
    <property type="entry name" value="Nudix"/>
    <property type="match status" value="1"/>
</dbReference>
<reference evidence="2 3" key="1">
    <citation type="journal article" date="2016" name="Environ. Microbiol.">
        <title>Genomic resolution of a cold subsurface aquifer community provides metabolic insights for novel microbes adapted to high CO concentrations.</title>
        <authorList>
            <person name="Probst A.J."/>
            <person name="Castelle C.J."/>
            <person name="Singh A."/>
            <person name="Brown C.T."/>
            <person name="Anantharaman K."/>
            <person name="Sharon I."/>
            <person name="Hug L.A."/>
            <person name="Burstein D."/>
            <person name="Emerson J.B."/>
            <person name="Thomas B.C."/>
            <person name="Banfield J.F."/>
        </authorList>
    </citation>
    <scope>NUCLEOTIDE SEQUENCE [LARGE SCALE GENOMIC DNA]</scope>
    <source>
        <strain evidence="2">CG1_02_44_10</strain>
    </source>
</reference>
<dbReference type="InterPro" id="IPR015797">
    <property type="entry name" value="NUDIX_hydrolase-like_dom_sf"/>
</dbReference>
<dbReference type="InterPro" id="IPR000086">
    <property type="entry name" value="NUDIX_hydrolase_dom"/>
</dbReference>
<feature type="domain" description="Nudix hydrolase" evidence="1">
    <location>
        <begin position="54"/>
        <end position="190"/>
    </location>
</feature>
<evidence type="ECO:0000259" key="1">
    <source>
        <dbReference type="PROSITE" id="PS51462"/>
    </source>
</evidence>
<dbReference type="EMBL" id="MNUK01000044">
    <property type="protein sequence ID" value="OIN91514.1"/>
    <property type="molecule type" value="Genomic_DNA"/>
</dbReference>
<dbReference type="PROSITE" id="PS51462">
    <property type="entry name" value="NUDIX"/>
    <property type="match status" value="1"/>
</dbReference>
<sequence>MTDQEIKDKVQSLVDKQEYSSDMDGGEMQDVVDSNDLVIGTMPRGVIWDNGLENNTRVVNIFVQNEKGEVLLPVRSRKKRYLPGGYDYSCGENLQSGEDYFSAAIRGLKEELGIENEKLVERGSFSPNKLKTTFCFGRAYLCVIDTKRCFLKPNEDEVERYEWKSLEEIEQMLKVEQSKFKRDYKSIFELVFNS</sequence>
<dbReference type="PANTHER" id="PTHR10885:SF0">
    <property type="entry name" value="ISOPENTENYL-DIPHOSPHATE DELTA-ISOMERASE"/>
    <property type="match status" value="1"/>
</dbReference>
<gene>
    <name evidence="2" type="ORF">AUJ42_01840</name>
</gene>
<name>A0A1J4RYJ8_9BACT</name>
<accession>A0A1J4RYJ8</accession>
<organism evidence="2 3">
    <name type="scientific">Candidatus Collierbacteria bacterium CG1_02_44_10</name>
    <dbReference type="NCBI Taxonomy" id="1805087"/>
    <lineage>
        <taxon>Bacteria</taxon>
        <taxon>Candidatus Collieribacteriota</taxon>
    </lineage>
</organism>
<proteinExistence type="predicted"/>
<dbReference type="Proteomes" id="UP000182345">
    <property type="component" value="Unassembled WGS sequence"/>
</dbReference>
<dbReference type="Gene3D" id="3.90.79.10">
    <property type="entry name" value="Nucleoside Triphosphate Pyrophosphohydrolase"/>
    <property type="match status" value="1"/>
</dbReference>
<dbReference type="Pfam" id="PF00293">
    <property type="entry name" value="NUDIX"/>
    <property type="match status" value="1"/>
</dbReference>
<dbReference type="GO" id="GO:0003824">
    <property type="term" value="F:catalytic activity"/>
    <property type="evidence" value="ECO:0007669"/>
    <property type="project" value="UniProtKB-ARBA"/>
</dbReference>
<dbReference type="PANTHER" id="PTHR10885">
    <property type="entry name" value="ISOPENTENYL-DIPHOSPHATE DELTA-ISOMERASE"/>
    <property type="match status" value="1"/>
</dbReference>
<comment type="caution">
    <text evidence="2">The sequence shown here is derived from an EMBL/GenBank/DDBJ whole genome shotgun (WGS) entry which is preliminary data.</text>
</comment>
<dbReference type="AlphaFoldDB" id="A0A1J4RYJ8"/>